<reference evidence="1" key="1">
    <citation type="submission" date="2022-05" db="EMBL/GenBank/DDBJ databases">
        <authorList>
            <person name="Sun X."/>
        </authorList>
    </citation>
    <scope>NUCLEOTIDE SEQUENCE</scope>
    <source>
        <strain evidence="1">Ai-910</strain>
    </source>
</reference>
<protein>
    <recommendedName>
        <fullName evidence="3">ATP-grasp domain-containing protein</fullName>
    </recommendedName>
</protein>
<dbReference type="GO" id="GO:0005524">
    <property type="term" value="F:ATP binding"/>
    <property type="evidence" value="ECO:0007669"/>
    <property type="project" value="InterPro"/>
</dbReference>
<dbReference type="Gene3D" id="3.30.470.20">
    <property type="entry name" value="ATP-grasp fold, B domain"/>
    <property type="match status" value="1"/>
</dbReference>
<reference evidence="1" key="2">
    <citation type="submission" date="2022-06" db="EMBL/GenBank/DDBJ databases">
        <title>Xiashengella guii gen. nov. sp. nov., a bacterium isolated form anaerobic digestion tank.</title>
        <authorList>
            <person name="Huang H."/>
        </authorList>
    </citation>
    <scope>NUCLEOTIDE SEQUENCE</scope>
    <source>
        <strain evidence="1">Ai-910</strain>
    </source>
</reference>
<sequence>MEVQNVLILGESSRRALIGALRILADDPRVRLHFGVTGLNFSKRALLSSYPEVGVFHLDFRSPELFVGSLLDLVSNIGPYIILPSDEYWLRIILANRQVLEERGIRMRCPEEAIYARVSDKGSFAALCQEHGLEVPQECDFPKSYSFPFVVKARRLEKSAGILEYPFLVENQKAFSLLQKKNIDISKHFCQQLIVGPSYYYCAFYDKGKLLFNFSQINLCQQPGGKSVIKARPASLPDGICNKIDSIFADLEWDGAIMFELKQDLSSGRYYAIECNPRLWGPSMLCIDNGLDIFSPLCFLPPKNLGNPDKIAGYLWTSGYIEGFFTGLKMKSRFQSFDEPPSLPRVRYKSVWWRKDTMVYAMAETLTVILKGLRSVFAGKP</sequence>
<dbReference type="SUPFAM" id="SSF56059">
    <property type="entry name" value="Glutathione synthetase ATP-binding domain-like"/>
    <property type="match status" value="1"/>
</dbReference>
<dbReference type="Gene3D" id="3.30.1490.20">
    <property type="entry name" value="ATP-grasp fold, A domain"/>
    <property type="match status" value="1"/>
</dbReference>
<accession>A0A9J6ZQ80</accession>
<evidence type="ECO:0000313" key="2">
    <source>
        <dbReference type="Proteomes" id="UP001056426"/>
    </source>
</evidence>
<dbReference type="Proteomes" id="UP001056426">
    <property type="component" value="Chromosome"/>
</dbReference>
<dbReference type="RefSeq" id="WP_250723894.1">
    <property type="nucleotide sequence ID" value="NZ_CP098400.1"/>
</dbReference>
<keyword evidence="2" id="KW-1185">Reference proteome</keyword>
<evidence type="ECO:0000313" key="1">
    <source>
        <dbReference type="EMBL" id="URW79787.1"/>
    </source>
</evidence>
<dbReference type="AlphaFoldDB" id="A0A9J6ZQ80"/>
<dbReference type="InterPro" id="IPR013815">
    <property type="entry name" value="ATP_grasp_subdomain_1"/>
</dbReference>
<gene>
    <name evidence="1" type="ORF">M9189_00250</name>
</gene>
<dbReference type="Gene3D" id="3.40.50.20">
    <property type="match status" value="1"/>
</dbReference>
<name>A0A9J6ZQ80_9BACT</name>
<organism evidence="1 2">
    <name type="scientific">Xiashengella succiniciproducens</name>
    <dbReference type="NCBI Taxonomy" id="2949635"/>
    <lineage>
        <taxon>Bacteria</taxon>
        <taxon>Pseudomonadati</taxon>
        <taxon>Bacteroidota</taxon>
        <taxon>Bacteroidia</taxon>
        <taxon>Marinilabiliales</taxon>
        <taxon>Marinilabiliaceae</taxon>
        <taxon>Xiashengella</taxon>
    </lineage>
</organism>
<dbReference type="EMBL" id="CP098400">
    <property type="protein sequence ID" value="URW79787.1"/>
    <property type="molecule type" value="Genomic_DNA"/>
</dbReference>
<proteinExistence type="predicted"/>
<dbReference type="KEGG" id="alkq:M9189_00250"/>
<evidence type="ECO:0008006" key="3">
    <source>
        <dbReference type="Google" id="ProtNLM"/>
    </source>
</evidence>